<gene>
    <name evidence="1" type="ORF">CCAN12_590007</name>
</gene>
<organism evidence="1 2">
    <name type="scientific">Capnocytophaga canimorsus</name>
    <dbReference type="NCBI Taxonomy" id="28188"/>
    <lineage>
        <taxon>Bacteria</taxon>
        <taxon>Pseudomonadati</taxon>
        <taxon>Bacteroidota</taxon>
        <taxon>Flavobacteriia</taxon>
        <taxon>Flavobacteriales</taxon>
        <taxon>Flavobacteriaceae</taxon>
        <taxon>Capnocytophaga</taxon>
    </lineage>
</organism>
<dbReference type="Proteomes" id="UP000044026">
    <property type="component" value="Unassembled WGS sequence"/>
</dbReference>
<dbReference type="GeneID" id="69581110"/>
<dbReference type="PROSITE" id="PS51724">
    <property type="entry name" value="SPOR"/>
    <property type="match status" value="1"/>
</dbReference>
<dbReference type="InterPro" id="IPR036680">
    <property type="entry name" value="SPOR-like_sf"/>
</dbReference>
<dbReference type="InterPro" id="IPR019861">
    <property type="entry name" value="PorP/SprF_Bacteroidetes"/>
</dbReference>
<evidence type="ECO:0000313" key="2">
    <source>
        <dbReference type="Proteomes" id="UP000044026"/>
    </source>
</evidence>
<reference evidence="1 2" key="1">
    <citation type="submission" date="2015-01" db="EMBL/GenBank/DDBJ databases">
        <authorList>
            <person name="Xiang T."/>
            <person name="Song Y."/>
            <person name="Huang L."/>
            <person name="Wang B."/>
            <person name="Wu P."/>
        </authorList>
    </citation>
    <scope>NUCLEOTIDE SEQUENCE [LARGE SCALE GENOMIC DNA]</scope>
    <source>
        <strain evidence="1 2">Cc12</strain>
    </source>
</reference>
<sequence>MNKYYIILFLFLTKWSLISAQQKGGHYFPYEMPGHSAVKFNSFLMNPAFAIMSPKETNIALYHRNQWLGHQNHFTTYGVSYGKKWSLQNMANGMLFQKKAGVFTNYGIIGNYIHQIEISDENYLRLGVNTMIGMSGLNRNDIIVNQHNDPILDNISNTGMVNIQPGFDINFGNIHFGINAENLIDYAFSASEMAVPFQEKSLVGHFMYRHEILSGYGMLEDAVFSTMLRARRTSENFQLGANAVLDMPNLGWIYAGYDRKYGIFGGLGFHVGANFSASFGYEQGIGTFANNLGGSYEVVLAYQFGGERHERAKQLKEKVKAKEREIELAKEKARRESERPKVQKEEKPVTPEAPKTAEVEKPKPPVIEKPKEVDPLKEAEVRLNVREDKVAGDKISAGYYVIVSVFRDKRNAFRYIQRLQSKGIKALGFVNPQTNMTYVYLNAPFSSLDDAGNLMINNGLPAVGESDNGIWILKVSKP</sequence>
<dbReference type="SUPFAM" id="SSF110997">
    <property type="entry name" value="Sporulation related repeat"/>
    <property type="match status" value="1"/>
</dbReference>
<dbReference type="Pfam" id="PF05036">
    <property type="entry name" value="SPOR"/>
    <property type="match status" value="1"/>
</dbReference>
<dbReference type="AlphaFoldDB" id="A0A0B7HC14"/>
<dbReference type="GO" id="GO:0042834">
    <property type="term" value="F:peptidoglycan binding"/>
    <property type="evidence" value="ECO:0007669"/>
    <property type="project" value="InterPro"/>
</dbReference>
<proteinExistence type="predicted"/>
<dbReference type="EMBL" id="CDOE01000055">
    <property type="protein sequence ID" value="CEN35133.1"/>
    <property type="molecule type" value="Genomic_DNA"/>
</dbReference>
<protein>
    <submittedName>
        <fullName evidence="1">Uncharacterized protein</fullName>
    </submittedName>
</protein>
<dbReference type="NCBIfam" id="TIGR03519">
    <property type="entry name" value="T9SS_PorP_fam"/>
    <property type="match status" value="1"/>
</dbReference>
<accession>A0A0B7HC14</accession>
<name>A0A0B7HC14_9FLAO</name>
<dbReference type="RefSeq" id="WP_052456106.1">
    <property type="nucleotide sequence ID" value="NZ_CP022382.1"/>
</dbReference>
<evidence type="ECO:0000313" key="1">
    <source>
        <dbReference type="EMBL" id="CEN35133.1"/>
    </source>
</evidence>
<dbReference type="InterPro" id="IPR007730">
    <property type="entry name" value="SPOR-like_dom"/>
</dbReference>
<dbReference type="Pfam" id="PF11751">
    <property type="entry name" value="PorP_SprF"/>
    <property type="match status" value="1"/>
</dbReference>